<dbReference type="FunFam" id="3.30.56.70:FF:000001">
    <property type="entry name" value="tRNA (guanine(26)-N(2))-dimethyltransferase"/>
    <property type="match status" value="1"/>
</dbReference>
<evidence type="ECO:0000256" key="8">
    <source>
        <dbReference type="ARBA" id="ARBA00051897"/>
    </source>
</evidence>
<dbReference type="Gene3D" id="3.30.56.70">
    <property type="entry name" value="N2,N2-dimethylguanosine tRNA methyltransferase, C-terminal domain"/>
    <property type="match status" value="1"/>
</dbReference>
<evidence type="ECO:0000256" key="9">
    <source>
        <dbReference type="PROSITE-ProRule" id="PRU00958"/>
    </source>
</evidence>
<organism evidence="11 12">
    <name type="scientific">Trichoplax adhaerens</name>
    <name type="common">Trichoplax reptans</name>
    <dbReference type="NCBI Taxonomy" id="10228"/>
    <lineage>
        <taxon>Eukaryota</taxon>
        <taxon>Metazoa</taxon>
        <taxon>Placozoa</taxon>
        <taxon>Uniplacotomia</taxon>
        <taxon>Trichoplacea</taxon>
        <taxon>Trichoplacidae</taxon>
        <taxon>Trichoplax</taxon>
    </lineage>
</organism>
<dbReference type="EC" id="2.1.1.216" evidence="7 9"/>
<gene>
    <name evidence="11" type="ORF">TRIADDRAFT_53693</name>
</gene>
<evidence type="ECO:0000256" key="2">
    <source>
        <dbReference type="ARBA" id="ARBA00022603"/>
    </source>
</evidence>
<accession>B3RPX0</accession>
<dbReference type="GO" id="GO:0002940">
    <property type="term" value="P:tRNA N2-guanine methylation"/>
    <property type="evidence" value="ECO:0000318"/>
    <property type="project" value="GO_Central"/>
</dbReference>
<dbReference type="EMBL" id="DS985242">
    <property type="protein sequence ID" value="EDV28256.1"/>
    <property type="molecule type" value="Genomic_DNA"/>
</dbReference>
<dbReference type="GO" id="GO:0000049">
    <property type="term" value="F:tRNA binding"/>
    <property type="evidence" value="ECO:0007669"/>
    <property type="project" value="UniProtKB-UniRule"/>
</dbReference>
<dbReference type="eggNOG" id="KOG1253">
    <property type="taxonomic scope" value="Eukaryota"/>
</dbReference>
<comment type="catalytic activity">
    <reaction evidence="8 9">
        <text>guanosine(26) in tRNA + 2 S-adenosyl-L-methionine = N(2)-dimethylguanosine(26) in tRNA + 2 S-adenosyl-L-homocysteine + 2 H(+)</text>
        <dbReference type="Rhea" id="RHEA:43140"/>
        <dbReference type="Rhea" id="RHEA-COMP:10359"/>
        <dbReference type="Rhea" id="RHEA-COMP:10360"/>
        <dbReference type="ChEBI" id="CHEBI:15378"/>
        <dbReference type="ChEBI" id="CHEBI:57856"/>
        <dbReference type="ChEBI" id="CHEBI:59789"/>
        <dbReference type="ChEBI" id="CHEBI:74269"/>
        <dbReference type="ChEBI" id="CHEBI:74513"/>
        <dbReference type="EC" id="2.1.1.216"/>
    </reaction>
</comment>
<keyword evidence="3 9" id="KW-0808">Transferase</keyword>
<dbReference type="OMA" id="PNPTPYW"/>
<keyword evidence="2 9" id="KW-0489">Methyltransferase</keyword>
<keyword evidence="5 9" id="KW-0819">tRNA processing</keyword>
<protein>
    <recommendedName>
        <fullName evidence="7 9">tRNA (guanine(26)-N(2))-dimethyltransferase</fullName>
        <ecNumber evidence="7 9">2.1.1.216</ecNumber>
    </recommendedName>
</protein>
<dbReference type="PANTHER" id="PTHR10631:SF3">
    <property type="entry name" value="TRNA (GUANINE(26)-N(2))-DIMETHYLTRANSFERASE"/>
    <property type="match status" value="1"/>
</dbReference>
<keyword evidence="6 9" id="KW-0694">RNA-binding</keyword>
<dbReference type="RefSeq" id="XP_002110090.1">
    <property type="nucleotide sequence ID" value="XM_002110054.1"/>
</dbReference>
<dbReference type="InterPro" id="IPR029063">
    <property type="entry name" value="SAM-dependent_MTases_sf"/>
</dbReference>
<evidence type="ECO:0000256" key="7">
    <source>
        <dbReference type="ARBA" id="ARBA00039099"/>
    </source>
</evidence>
<dbReference type="SUPFAM" id="SSF53335">
    <property type="entry name" value="S-adenosyl-L-methionine-dependent methyltransferases"/>
    <property type="match status" value="1"/>
</dbReference>
<dbReference type="AlphaFoldDB" id="B3RPX0"/>
<keyword evidence="1 9" id="KW-0820">tRNA-binding</keyword>
<evidence type="ECO:0000256" key="5">
    <source>
        <dbReference type="ARBA" id="ARBA00022694"/>
    </source>
</evidence>
<evidence type="ECO:0000313" key="11">
    <source>
        <dbReference type="EMBL" id="EDV28256.1"/>
    </source>
</evidence>
<comment type="similarity">
    <text evidence="9">Belongs to the class I-like SAM-binding methyltransferase superfamily. Trm1 family.</text>
</comment>
<keyword evidence="12" id="KW-1185">Reference proteome</keyword>
<dbReference type="GO" id="GO:0005634">
    <property type="term" value="C:nucleus"/>
    <property type="evidence" value="ECO:0000318"/>
    <property type="project" value="GO_Central"/>
</dbReference>
<dbReference type="PhylomeDB" id="B3RPX0"/>
<feature type="compositionally biased region" description="Basic and acidic residues" evidence="10">
    <location>
        <begin position="433"/>
        <end position="452"/>
    </location>
</feature>
<dbReference type="InterPro" id="IPR002905">
    <property type="entry name" value="Trm1"/>
</dbReference>
<dbReference type="KEGG" id="tad:TRIADDRAFT_53693"/>
<dbReference type="InterPro" id="IPR042296">
    <property type="entry name" value="tRNA_met_Trm1_C"/>
</dbReference>
<dbReference type="STRING" id="10228.B3RPX0"/>
<dbReference type="PANTHER" id="PTHR10631">
    <property type="entry name" value="N 2 ,N 2 -DIMETHYLGUANOSINE TRNA METHYLTRANSFERASE"/>
    <property type="match status" value="1"/>
</dbReference>
<dbReference type="PROSITE" id="PS51626">
    <property type="entry name" value="SAM_MT_TRM1"/>
    <property type="match status" value="1"/>
</dbReference>
<dbReference type="GO" id="GO:0160104">
    <property type="term" value="F:tRNA (guanine(26)-N2)-dimethyltransferase activity"/>
    <property type="evidence" value="ECO:0007669"/>
    <property type="project" value="UniProtKB-UniRule"/>
</dbReference>
<dbReference type="Gene3D" id="3.40.50.150">
    <property type="entry name" value="Vaccinia Virus protein VP39"/>
    <property type="match status" value="1"/>
</dbReference>
<evidence type="ECO:0000256" key="4">
    <source>
        <dbReference type="ARBA" id="ARBA00022691"/>
    </source>
</evidence>
<dbReference type="FunCoup" id="B3RPX0">
    <property type="interactions" value="2034"/>
</dbReference>
<keyword evidence="4 9" id="KW-0949">S-adenosyl-L-methionine</keyword>
<dbReference type="FunFam" id="3.40.50.150:FF:000051">
    <property type="entry name" value="tRNA (guanine(26)-N(2))-dimethyltransferase"/>
    <property type="match status" value="1"/>
</dbReference>
<feature type="region of interest" description="Disordered" evidence="10">
    <location>
        <begin position="414"/>
        <end position="460"/>
    </location>
</feature>
<dbReference type="OrthoDB" id="6349953at2759"/>
<dbReference type="Pfam" id="PF02005">
    <property type="entry name" value="TRM"/>
    <property type="match status" value="2"/>
</dbReference>
<dbReference type="Proteomes" id="UP000009022">
    <property type="component" value="Unassembled WGS sequence"/>
</dbReference>
<dbReference type="CTD" id="6751305"/>
<dbReference type="HOGENOM" id="CLU_010862_4_1_1"/>
<sequence length="460" mass="51448">MTKIEEGQAKILNDDQDAFYNPIQTFNRDISIAVIKQFIKTCQKEVSTQCKVRRNLSAAVEKGFTIFEGLSATGLRSIRYALELPKIKAVIANDNNPSSFKCIERNIEYNKIGHVVQPHFGDARMMMYDNSNSLDDQFQVVDIDPYGSPAIFLDAAVQSVSDGGLLCITCTDMAVLCGNHAGSCFAKYGSVSLRSKHCHEMALRIALSSIESNANRYGRYIVPLLSVSVDYYIRVFVRVFYGKTEVNRSASKKSFVFQCTSCDSFYLQPLGSKADTGNNQNFQPAKFNMENQKCTECDSKLKEIPDQPLYYVTDSLANSIHSVCIPFLKIRSALLQLGYKVSSTHAHKSAFKTDASNSVVWDVMRCWAKKNPVSKKKLRGPGEKILQKEPSIEASFDILPGANPESRKLGLVRYQVNPEPNWGPKSKVKKRKHEDSDSNSDDGRSNKQEKSISNKTSNDL</sequence>
<proteinExistence type="inferred from homology"/>
<evidence type="ECO:0000256" key="3">
    <source>
        <dbReference type="ARBA" id="ARBA00022679"/>
    </source>
</evidence>
<evidence type="ECO:0000256" key="6">
    <source>
        <dbReference type="ARBA" id="ARBA00022884"/>
    </source>
</evidence>
<evidence type="ECO:0000313" key="12">
    <source>
        <dbReference type="Proteomes" id="UP000009022"/>
    </source>
</evidence>
<name>B3RPX0_TRIAD</name>
<dbReference type="GeneID" id="6751305"/>
<evidence type="ECO:0000256" key="1">
    <source>
        <dbReference type="ARBA" id="ARBA00022555"/>
    </source>
</evidence>
<evidence type="ECO:0000256" key="10">
    <source>
        <dbReference type="SAM" id="MobiDB-lite"/>
    </source>
</evidence>
<dbReference type="InParanoid" id="B3RPX0"/>
<reference evidence="11 12" key="1">
    <citation type="journal article" date="2008" name="Nature">
        <title>The Trichoplax genome and the nature of placozoans.</title>
        <authorList>
            <person name="Srivastava M."/>
            <person name="Begovic E."/>
            <person name="Chapman J."/>
            <person name="Putnam N.H."/>
            <person name="Hellsten U."/>
            <person name="Kawashima T."/>
            <person name="Kuo A."/>
            <person name="Mitros T."/>
            <person name="Salamov A."/>
            <person name="Carpenter M.L."/>
            <person name="Signorovitch A.Y."/>
            <person name="Moreno M.A."/>
            <person name="Kamm K."/>
            <person name="Grimwood J."/>
            <person name="Schmutz J."/>
            <person name="Shapiro H."/>
            <person name="Grigoriev I.V."/>
            <person name="Buss L.W."/>
            <person name="Schierwater B."/>
            <person name="Dellaporta S.L."/>
            <person name="Rokhsar D.S."/>
        </authorList>
    </citation>
    <scope>NUCLEOTIDE SEQUENCE [LARGE SCALE GENOMIC DNA]</scope>
    <source>
        <strain evidence="11 12">Grell-BS-1999</strain>
    </source>
</reference>